<dbReference type="SUPFAM" id="SSF141868">
    <property type="entry name" value="EAL domain-like"/>
    <property type="match status" value="1"/>
</dbReference>
<evidence type="ECO:0000313" key="4">
    <source>
        <dbReference type="EMBL" id="CAB4976559.1"/>
    </source>
</evidence>
<dbReference type="GO" id="GO:0071111">
    <property type="term" value="F:cyclic-guanylate-specific phosphodiesterase activity"/>
    <property type="evidence" value="ECO:0007669"/>
    <property type="project" value="InterPro"/>
</dbReference>
<reference evidence="4" key="1">
    <citation type="submission" date="2020-05" db="EMBL/GenBank/DDBJ databases">
        <authorList>
            <person name="Chiriac C."/>
            <person name="Salcher M."/>
            <person name="Ghai R."/>
            <person name="Kavagutti S V."/>
        </authorList>
    </citation>
    <scope>NUCLEOTIDE SEQUENCE</scope>
</reference>
<organism evidence="4">
    <name type="scientific">freshwater metagenome</name>
    <dbReference type="NCBI Taxonomy" id="449393"/>
    <lineage>
        <taxon>unclassified sequences</taxon>
        <taxon>metagenomes</taxon>
        <taxon>ecological metagenomes</taxon>
    </lineage>
</organism>
<dbReference type="SMART" id="SM00052">
    <property type="entry name" value="EAL"/>
    <property type="match status" value="1"/>
</dbReference>
<evidence type="ECO:0000259" key="1">
    <source>
        <dbReference type="PROSITE" id="PS50110"/>
    </source>
</evidence>
<proteinExistence type="predicted"/>
<dbReference type="EMBL" id="CAFAAJ010000152">
    <property type="protein sequence ID" value="CAB4816669.1"/>
    <property type="molecule type" value="Genomic_DNA"/>
</dbReference>
<dbReference type="SMART" id="SM00448">
    <property type="entry name" value="REC"/>
    <property type="match status" value="1"/>
</dbReference>
<dbReference type="PROSITE" id="PS50110">
    <property type="entry name" value="RESPONSE_REGULATORY"/>
    <property type="match status" value="1"/>
</dbReference>
<dbReference type="InterPro" id="IPR001633">
    <property type="entry name" value="EAL_dom"/>
</dbReference>
<evidence type="ECO:0000313" key="3">
    <source>
        <dbReference type="EMBL" id="CAB4816669.1"/>
    </source>
</evidence>
<dbReference type="InterPro" id="IPR011006">
    <property type="entry name" value="CheY-like_superfamily"/>
</dbReference>
<dbReference type="Pfam" id="PF00072">
    <property type="entry name" value="Response_reg"/>
    <property type="match status" value="1"/>
</dbReference>
<sequence length="398" mass="42994">MTEPQLSNRLLVIDDDVAVAELLGDIAFGHGFETDIASTPAEIDQLAGVGHDLVLLDLTLGDTDGLQVMRLLRKRQPGVALILLTGADRTVLASAQRVAELSGFRVIGACSKPVDIDELGRLFEESKQAVIKDDTGAIRRLSDVALNAIDEGQVHLLYQPKVNLASGAITGAEALVRLSVAGFETVSPGAWIPFIEASGRSRRLLNLVLERAADDRKNFATLAGLGEISINLSVLDLEDLELPDHVRSVLSASGAPASWTLEITESAETGQLTDALDVLTRFRLLGFRLAMDDFGTGSSTFERLRIYPFNELKINRLFVHTDRGGLEHTRAMLRAAVDLGVALELKVVVEGVESEAELSLVNEVGCDAVQGYLVSRPVPADQFGLAQADWDRRRSQPV</sequence>
<dbReference type="GO" id="GO:0000160">
    <property type="term" value="P:phosphorelay signal transduction system"/>
    <property type="evidence" value="ECO:0007669"/>
    <property type="project" value="InterPro"/>
</dbReference>
<evidence type="ECO:0000259" key="2">
    <source>
        <dbReference type="PROSITE" id="PS50883"/>
    </source>
</evidence>
<dbReference type="PANTHER" id="PTHR33121">
    <property type="entry name" value="CYCLIC DI-GMP PHOSPHODIESTERASE PDEF"/>
    <property type="match status" value="1"/>
</dbReference>
<dbReference type="CDD" id="cd00156">
    <property type="entry name" value="REC"/>
    <property type="match status" value="1"/>
</dbReference>
<dbReference type="InterPro" id="IPR035919">
    <property type="entry name" value="EAL_sf"/>
</dbReference>
<protein>
    <submittedName>
        <fullName evidence="4">Unannotated protein</fullName>
    </submittedName>
</protein>
<dbReference type="PANTHER" id="PTHR33121:SF70">
    <property type="entry name" value="SIGNALING PROTEIN YKOW"/>
    <property type="match status" value="1"/>
</dbReference>
<dbReference type="AlphaFoldDB" id="A0A6J7MDR1"/>
<dbReference type="EMBL" id="CAFBON010000016">
    <property type="protein sequence ID" value="CAB4976559.1"/>
    <property type="molecule type" value="Genomic_DNA"/>
</dbReference>
<name>A0A6J7MDR1_9ZZZZ</name>
<feature type="domain" description="Response regulatory" evidence="1">
    <location>
        <begin position="9"/>
        <end position="127"/>
    </location>
</feature>
<dbReference type="SUPFAM" id="SSF52172">
    <property type="entry name" value="CheY-like"/>
    <property type="match status" value="1"/>
</dbReference>
<gene>
    <name evidence="3" type="ORF">UFOPK3001_01944</name>
    <name evidence="4" type="ORF">UFOPK3954_00272</name>
</gene>
<dbReference type="Gene3D" id="3.40.50.2300">
    <property type="match status" value="1"/>
</dbReference>
<feature type="domain" description="EAL" evidence="2">
    <location>
        <begin position="138"/>
        <end position="391"/>
    </location>
</feature>
<dbReference type="CDD" id="cd01948">
    <property type="entry name" value="EAL"/>
    <property type="match status" value="1"/>
</dbReference>
<dbReference type="Pfam" id="PF00563">
    <property type="entry name" value="EAL"/>
    <property type="match status" value="1"/>
</dbReference>
<dbReference type="Gene3D" id="3.20.20.450">
    <property type="entry name" value="EAL domain"/>
    <property type="match status" value="1"/>
</dbReference>
<dbReference type="PROSITE" id="PS50883">
    <property type="entry name" value="EAL"/>
    <property type="match status" value="1"/>
</dbReference>
<dbReference type="InterPro" id="IPR050706">
    <property type="entry name" value="Cyclic-di-GMP_PDE-like"/>
</dbReference>
<dbReference type="InterPro" id="IPR001789">
    <property type="entry name" value="Sig_transdc_resp-reg_receiver"/>
</dbReference>
<accession>A0A6J7MDR1</accession>